<feature type="non-terminal residue" evidence="8">
    <location>
        <position position="1"/>
    </location>
</feature>
<evidence type="ECO:0000256" key="6">
    <source>
        <dbReference type="ARBA" id="ARBA00022859"/>
    </source>
</evidence>
<dbReference type="PROSITE" id="PS51981">
    <property type="entry name" value="ZF_RZ"/>
    <property type="match status" value="1"/>
</dbReference>
<keyword evidence="6" id="KW-0391">Immunity</keyword>
<sequence>YFIDVLVTRGSTDVDLYDFCKEPCGATLKCDHKCLGTCSACYQGRIHAKCAEKCGVPLVCNHECTDPCRQACKPCQKKCIYRCPHDRCDRKCGQECTPCAHPCDRNCDHQQCAKKCGEICTVPPCEEPCDKRLKCGHPCVGFCGDPCPTLCRICDQEELTEIFFGDEDEPDARFVQLKDCGHVLESKGLNSWFMQTDNEIQVKACPKCKSPVIETLRFSDYLKQAMLDVEKVKRKLNGTYNDNEMKRLELHKKLSNINLKVKERTPLIKPFMQALLKRITRLPSASELNAIQAKIQILEHIAKLCQVDNNDDFFKEIFGLTRVNNISYLIEGKRVINQVKMIMNVLENDRDDRISDQEIDDINQELTRLQRIVQFERIVASKHYAQVKTIVAEHVRIIENNLFSKLRYTNEVDANIMENLKELNTQAASEVQITEAERLNIVRAMGMYKGHWFKCPKGHVYAIEDCGDAATPGKCNECGA</sequence>
<dbReference type="Proteomes" id="UP001154078">
    <property type="component" value="Chromosome 1"/>
</dbReference>
<dbReference type="GO" id="GO:0002376">
    <property type="term" value="P:immune system process"/>
    <property type="evidence" value="ECO:0007669"/>
    <property type="project" value="UniProtKB-KW"/>
</dbReference>
<evidence type="ECO:0000256" key="2">
    <source>
        <dbReference type="ARBA" id="ARBA00022490"/>
    </source>
</evidence>
<keyword evidence="5" id="KW-0862">Zinc</keyword>
<comment type="subcellular location">
    <subcellularLocation>
        <location evidence="1">Cytoplasm</location>
    </subcellularLocation>
</comment>
<evidence type="ECO:0000313" key="9">
    <source>
        <dbReference type="Proteomes" id="UP001154078"/>
    </source>
</evidence>
<feature type="domain" description="RZ-type" evidence="7">
    <location>
        <begin position="433"/>
        <end position="480"/>
    </location>
</feature>
<dbReference type="OrthoDB" id="2423195at2759"/>
<evidence type="ECO:0000259" key="7">
    <source>
        <dbReference type="PROSITE" id="PS51981"/>
    </source>
</evidence>
<dbReference type="EMBL" id="OV121132">
    <property type="protein sequence ID" value="CAH0548136.1"/>
    <property type="molecule type" value="Genomic_DNA"/>
</dbReference>
<evidence type="ECO:0000256" key="4">
    <source>
        <dbReference type="ARBA" id="ARBA00022771"/>
    </source>
</evidence>
<keyword evidence="9" id="KW-1185">Reference proteome</keyword>
<dbReference type="GO" id="GO:0005737">
    <property type="term" value="C:cytoplasm"/>
    <property type="evidence" value="ECO:0007669"/>
    <property type="project" value="UniProtKB-SubCell"/>
</dbReference>
<evidence type="ECO:0000313" key="8">
    <source>
        <dbReference type="EMBL" id="CAH0548136.1"/>
    </source>
</evidence>
<dbReference type="AlphaFoldDB" id="A0A9P0AUM2"/>
<evidence type="ECO:0000256" key="3">
    <source>
        <dbReference type="ARBA" id="ARBA00022723"/>
    </source>
</evidence>
<dbReference type="InterPro" id="IPR046439">
    <property type="entry name" value="ZF_RZ_dom"/>
</dbReference>
<proteinExistence type="predicted"/>
<protein>
    <recommendedName>
        <fullName evidence="7">RZ-type domain-containing protein</fullName>
    </recommendedName>
</protein>
<evidence type="ECO:0000256" key="1">
    <source>
        <dbReference type="ARBA" id="ARBA00004496"/>
    </source>
</evidence>
<keyword evidence="4" id="KW-0863">Zinc-finger</keyword>
<accession>A0A9P0AUM2</accession>
<evidence type="ECO:0000256" key="5">
    <source>
        <dbReference type="ARBA" id="ARBA00022833"/>
    </source>
</evidence>
<keyword evidence="2" id="KW-0963">Cytoplasm</keyword>
<dbReference type="GO" id="GO:0008270">
    <property type="term" value="F:zinc ion binding"/>
    <property type="evidence" value="ECO:0007669"/>
    <property type="project" value="UniProtKB-KW"/>
</dbReference>
<dbReference type="Pfam" id="PF20173">
    <property type="entry name" value="ZnF_RZ-type"/>
    <property type="match status" value="1"/>
</dbReference>
<reference evidence="8" key="1">
    <citation type="submission" date="2021-12" db="EMBL/GenBank/DDBJ databases">
        <authorList>
            <person name="King R."/>
        </authorList>
    </citation>
    <scope>NUCLEOTIDE SEQUENCE</scope>
</reference>
<keyword evidence="3" id="KW-0479">Metal-binding</keyword>
<name>A0A9P0AUM2_BRAAE</name>
<gene>
    <name evidence="8" type="ORF">MELIAE_LOCUS1960</name>
</gene>
<organism evidence="8 9">
    <name type="scientific">Brassicogethes aeneus</name>
    <name type="common">Rape pollen beetle</name>
    <name type="synonym">Meligethes aeneus</name>
    <dbReference type="NCBI Taxonomy" id="1431903"/>
    <lineage>
        <taxon>Eukaryota</taxon>
        <taxon>Metazoa</taxon>
        <taxon>Ecdysozoa</taxon>
        <taxon>Arthropoda</taxon>
        <taxon>Hexapoda</taxon>
        <taxon>Insecta</taxon>
        <taxon>Pterygota</taxon>
        <taxon>Neoptera</taxon>
        <taxon>Endopterygota</taxon>
        <taxon>Coleoptera</taxon>
        <taxon>Polyphaga</taxon>
        <taxon>Cucujiformia</taxon>
        <taxon>Nitidulidae</taxon>
        <taxon>Meligethinae</taxon>
        <taxon>Brassicogethes</taxon>
    </lineage>
</organism>